<evidence type="ECO:0000256" key="7">
    <source>
        <dbReference type="ARBA" id="ARBA00047353"/>
    </source>
</evidence>
<name>A0A2K3KP09_TRIPR</name>
<protein>
    <recommendedName>
        <fullName evidence="4">ditrans,polycis-polyprenyl diphosphate synthase [(2E,6E)-farnesyldiphosphate specific]</fullName>
        <ecNumber evidence="4">2.5.1.87</ecNumber>
    </recommendedName>
</protein>
<comment type="caution">
    <text evidence="8">The sequence shown here is derived from an EMBL/GenBank/DDBJ whole genome shotgun (WGS) entry which is preliminary data.</text>
</comment>
<comment type="similarity">
    <text evidence="3">Belongs to the UPP synthase family.</text>
</comment>
<comment type="cofactor">
    <cofactor evidence="1">
        <name>Mg(2+)</name>
        <dbReference type="ChEBI" id="CHEBI:18420"/>
    </cofactor>
</comment>
<keyword evidence="5" id="KW-0808">Transferase</keyword>
<dbReference type="GO" id="GO:0005789">
    <property type="term" value="C:endoplasmic reticulum membrane"/>
    <property type="evidence" value="ECO:0007669"/>
    <property type="project" value="TreeGrafter"/>
</dbReference>
<reference evidence="8 9" key="1">
    <citation type="journal article" date="2014" name="Am. J. Bot.">
        <title>Genome assembly and annotation for red clover (Trifolium pratense; Fabaceae).</title>
        <authorList>
            <person name="Istvanek J."/>
            <person name="Jaros M."/>
            <person name="Krenek A."/>
            <person name="Repkova J."/>
        </authorList>
    </citation>
    <scope>NUCLEOTIDE SEQUENCE [LARGE SCALE GENOMIC DNA]</scope>
    <source>
        <strain evidence="9">cv. Tatra</strain>
        <tissue evidence="8">Young leaves</tissue>
    </source>
</reference>
<dbReference type="PANTHER" id="PTHR21528">
    <property type="entry name" value="DEHYDRODOLICHYL DIPHOSPHATE SYNTHASE COMPLEX SUBUNIT NUS1"/>
    <property type="match status" value="1"/>
</dbReference>
<keyword evidence="8" id="KW-0675">Receptor</keyword>
<dbReference type="AlphaFoldDB" id="A0A2K3KP09"/>
<evidence type="ECO:0000313" key="9">
    <source>
        <dbReference type="Proteomes" id="UP000236291"/>
    </source>
</evidence>
<dbReference type="UniPathway" id="UPA00378"/>
<feature type="non-terminal residue" evidence="8">
    <location>
        <position position="1"/>
    </location>
</feature>
<dbReference type="GO" id="GO:0045547">
    <property type="term" value="F:ditrans,polycis-polyprenyl diphosphate synthase [(2E,6E)-farnesyl diphosphate specific] activity"/>
    <property type="evidence" value="ECO:0007669"/>
    <property type="project" value="UniProtKB-EC"/>
</dbReference>
<dbReference type="PANTHER" id="PTHR21528:SF0">
    <property type="entry name" value="DEHYDRODOLICHYL DIPHOSPHATE SYNTHASE COMPLEX SUBUNIT NUS1"/>
    <property type="match status" value="1"/>
</dbReference>
<gene>
    <name evidence="8" type="ORF">L195_g063767</name>
</gene>
<organism evidence="8 9">
    <name type="scientific">Trifolium pratense</name>
    <name type="common">Red clover</name>
    <dbReference type="NCBI Taxonomy" id="57577"/>
    <lineage>
        <taxon>Eukaryota</taxon>
        <taxon>Viridiplantae</taxon>
        <taxon>Streptophyta</taxon>
        <taxon>Embryophyta</taxon>
        <taxon>Tracheophyta</taxon>
        <taxon>Spermatophyta</taxon>
        <taxon>Magnoliopsida</taxon>
        <taxon>eudicotyledons</taxon>
        <taxon>Gunneridae</taxon>
        <taxon>Pentapetalae</taxon>
        <taxon>rosids</taxon>
        <taxon>fabids</taxon>
        <taxon>Fabales</taxon>
        <taxon>Fabaceae</taxon>
        <taxon>Papilionoideae</taxon>
        <taxon>50 kb inversion clade</taxon>
        <taxon>NPAAA clade</taxon>
        <taxon>Hologalegina</taxon>
        <taxon>IRL clade</taxon>
        <taxon>Trifolieae</taxon>
        <taxon>Trifolium</taxon>
    </lineage>
</organism>
<dbReference type="GO" id="GO:1904423">
    <property type="term" value="C:dehydrodolichyl diphosphate synthase complex"/>
    <property type="evidence" value="ECO:0007669"/>
    <property type="project" value="InterPro"/>
</dbReference>
<evidence type="ECO:0000256" key="4">
    <source>
        <dbReference type="ARBA" id="ARBA00012596"/>
    </source>
</evidence>
<dbReference type="STRING" id="57577.A0A2K3KP09"/>
<comment type="catalytic activity">
    <reaction evidence="7">
        <text>n isopentenyl diphosphate + (2E,6E)-farnesyl diphosphate = a di-trans,poly-cis-polyprenyl diphosphate + n diphosphate</text>
        <dbReference type="Rhea" id="RHEA:53008"/>
        <dbReference type="Rhea" id="RHEA-COMP:19494"/>
        <dbReference type="ChEBI" id="CHEBI:33019"/>
        <dbReference type="ChEBI" id="CHEBI:128769"/>
        <dbReference type="ChEBI" id="CHEBI:136960"/>
        <dbReference type="ChEBI" id="CHEBI:175763"/>
        <dbReference type="EC" id="2.5.1.87"/>
    </reaction>
</comment>
<keyword evidence="6" id="KW-0460">Magnesium</keyword>
<dbReference type="EC" id="2.5.1.87" evidence="4"/>
<sequence length="51" mass="5778">KLQYLAIVIESEDAHQTSKVVKLLQWLDSVGVKNVCLYDMNGMKGLDNQQL</sequence>
<evidence type="ECO:0000256" key="2">
    <source>
        <dbReference type="ARBA" id="ARBA00004922"/>
    </source>
</evidence>
<dbReference type="Proteomes" id="UP000236291">
    <property type="component" value="Unassembled WGS sequence"/>
</dbReference>
<proteinExistence type="inferred from homology"/>
<evidence type="ECO:0000256" key="1">
    <source>
        <dbReference type="ARBA" id="ARBA00001946"/>
    </source>
</evidence>
<reference evidence="8 9" key="2">
    <citation type="journal article" date="2017" name="Front. Plant Sci.">
        <title>Gene Classification and Mining of Molecular Markers Useful in Red Clover (Trifolium pratense) Breeding.</title>
        <authorList>
            <person name="Istvanek J."/>
            <person name="Dluhosova J."/>
            <person name="Dluhos P."/>
            <person name="Patkova L."/>
            <person name="Nedelnik J."/>
            <person name="Repkova J."/>
        </authorList>
    </citation>
    <scope>NUCLEOTIDE SEQUENCE [LARGE SCALE GENOMIC DNA]</scope>
    <source>
        <strain evidence="9">cv. Tatra</strain>
        <tissue evidence="8">Young leaves</tissue>
    </source>
</reference>
<dbReference type="EMBL" id="ASHM01219878">
    <property type="protein sequence ID" value="PNX67973.1"/>
    <property type="molecule type" value="Genomic_DNA"/>
</dbReference>
<evidence type="ECO:0000313" key="8">
    <source>
        <dbReference type="EMBL" id="PNX67973.1"/>
    </source>
</evidence>
<evidence type="ECO:0000256" key="6">
    <source>
        <dbReference type="ARBA" id="ARBA00022842"/>
    </source>
</evidence>
<comment type="pathway">
    <text evidence="2">Protein modification; protein glycosylation.</text>
</comment>
<evidence type="ECO:0000256" key="3">
    <source>
        <dbReference type="ARBA" id="ARBA00005432"/>
    </source>
</evidence>
<evidence type="ECO:0000256" key="5">
    <source>
        <dbReference type="ARBA" id="ARBA00022679"/>
    </source>
</evidence>
<dbReference type="InterPro" id="IPR038887">
    <property type="entry name" value="Nus1/NgBR"/>
</dbReference>
<accession>A0A2K3KP09</accession>